<keyword evidence="2" id="KW-0479">Metal-binding</keyword>
<dbReference type="PANTHER" id="PTHR15439:SF0">
    <property type="entry name" value="CELL DIVISION CYCLE AND APOPTOSIS REGULATOR PROTEIN 1-RELATED"/>
    <property type="match status" value="1"/>
</dbReference>
<dbReference type="Pfam" id="PF08783">
    <property type="entry name" value="DWNN"/>
    <property type="match status" value="1"/>
</dbReference>
<keyword evidence="3 6" id="KW-0863">Zinc-finger</keyword>
<dbReference type="GO" id="GO:0006397">
    <property type="term" value="P:mRNA processing"/>
    <property type="evidence" value="ECO:0007669"/>
    <property type="project" value="InterPro"/>
</dbReference>
<comment type="subcellular location">
    <subcellularLocation>
        <location evidence="1">Nucleus</location>
    </subcellularLocation>
</comment>
<evidence type="ECO:0000256" key="2">
    <source>
        <dbReference type="ARBA" id="ARBA00022723"/>
    </source>
</evidence>
<proteinExistence type="predicted"/>
<feature type="domain" description="CCHC-type" evidence="8">
    <location>
        <begin position="180"/>
        <end position="194"/>
    </location>
</feature>
<dbReference type="InterPro" id="IPR036875">
    <property type="entry name" value="Znf_CCHC_sf"/>
</dbReference>
<dbReference type="GO" id="GO:0003676">
    <property type="term" value="F:nucleic acid binding"/>
    <property type="evidence" value="ECO:0007669"/>
    <property type="project" value="InterPro"/>
</dbReference>
<evidence type="ECO:0000256" key="5">
    <source>
        <dbReference type="ARBA" id="ARBA00023242"/>
    </source>
</evidence>
<protein>
    <submittedName>
        <fullName evidence="10">Retinoblastoma-binding protein</fullName>
    </submittedName>
</protein>
<dbReference type="AlphaFoldDB" id="A0A162IBC2"/>
<dbReference type="GO" id="GO:0005634">
    <property type="term" value="C:nucleus"/>
    <property type="evidence" value="ECO:0007669"/>
    <property type="project" value="UniProtKB-SubCell"/>
</dbReference>
<comment type="caution">
    <text evidence="10">The sequence shown here is derived from an EMBL/GenBank/DDBJ whole genome shotgun (WGS) entry which is preliminary data.</text>
</comment>
<evidence type="ECO:0000256" key="3">
    <source>
        <dbReference type="ARBA" id="ARBA00022771"/>
    </source>
</evidence>
<dbReference type="SUPFAM" id="SSF57756">
    <property type="entry name" value="Retrovirus zinc finger-like domains"/>
    <property type="match status" value="1"/>
</dbReference>
<dbReference type="InterPro" id="IPR025829">
    <property type="entry name" value="Zn_knuckle_CX2CX3GHX4C"/>
</dbReference>
<accession>A0A162IBC2</accession>
<reference evidence="10 11" key="1">
    <citation type="journal article" date="2016" name="Genome Biol. Evol.">
        <title>Divergent and convergent evolution of fungal pathogenicity.</title>
        <authorList>
            <person name="Shang Y."/>
            <person name="Xiao G."/>
            <person name="Zheng P."/>
            <person name="Cen K."/>
            <person name="Zhan S."/>
            <person name="Wang C."/>
        </authorList>
    </citation>
    <scope>NUCLEOTIDE SEQUENCE [LARGE SCALE GENOMIC DNA]</scope>
    <source>
        <strain evidence="10 11">RCEF 2490</strain>
    </source>
</reference>
<dbReference type="STRING" id="1081109.A0A162IBC2"/>
<evidence type="ECO:0000256" key="4">
    <source>
        <dbReference type="ARBA" id="ARBA00022833"/>
    </source>
</evidence>
<keyword evidence="5" id="KW-0539">Nucleus</keyword>
<gene>
    <name evidence="10" type="ORF">AAL_06804</name>
</gene>
<keyword evidence="11" id="KW-1185">Reference proteome</keyword>
<dbReference type="InterPro" id="IPR014891">
    <property type="entry name" value="DWNN_domain"/>
</dbReference>
<dbReference type="Gene3D" id="3.10.20.90">
    <property type="entry name" value="Phosphatidylinositol 3-kinase Catalytic Subunit, Chain A, domain 1"/>
    <property type="match status" value="1"/>
</dbReference>
<evidence type="ECO:0000259" key="8">
    <source>
        <dbReference type="PROSITE" id="PS50158"/>
    </source>
</evidence>
<dbReference type="GO" id="GO:0006511">
    <property type="term" value="P:ubiquitin-dependent protein catabolic process"/>
    <property type="evidence" value="ECO:0007669"/>
    <property type="project" value="TreeGrafter"/>
</dbReference>
<dbReference type="Proteomes" id="UP000078544">
    <property type="component" value="Unassembled WGS sequence"/>
</dbReference>
<name>A0A162IBC2_9HYPO</name>
<evidence type="ECO:0000256" key="1">
    <source>
        <dbReference type="ARBA" id="ARBA00004123"/>
    </source>
</evidence>
<keyword evidence="4" id="KW-0862">Zinc</keyword>
<dbReference type="GO" id="GO:0061630">
    <property type="term" value="F:ubiquitin protein ligase activity"/>
    <property type="evidence" value="ECO:0007669"/>
    <property type="project" value="InterPro"/>
</dbReference>
<dbReference type="PANTHER" id="PTHR15439">
    <property type="entry name" value="RETINOBLASTOMA-BINDING PROTEIN 6"/>
    <property type="match status" value="1"/>
</dbReference>
<feature type="domain" description="DWNN" evidence="9">
    <location>
        <begin position="5"/>
        <end position="78"/>
    </location>
</feature>
<dbReference type="InterPro" id="IPR013083">
    <property type="entry name" value="Znf_RING/FYVE/PHD"/>
</dbReference>
<evidence type="ECO:0000259" key="9">
    <source>
        <dbReference type="PROSITE" id="PS51282"/>
    </source>
</evidence>
<dbReference type="SUPFAM" id="SSF57850">
    <property type="entry name" value="RING/U-box"/>
    <property type="match status" value="1"/>
</dbReference>
<dbReference type="EMBL" id="AZGY01000019">
    <property type="protein sequence ID" value="KZZ91063.1"/>
    <property type="molecule type" value="Genomic_DNA"/>
</dbReference>
<feature type="compositionally biased region" description="Polar residues" evidence="7">
    <location>
        <begin position="440"/>
        <end position="449"/>
    </location>
</feature>
<dbReference type="PROSITE" id="PS50158">
    <property type="entry name" value="ZF_CCHC"/>
    <property type="match status" value="1"/>
</dbReference>
<dbReference type="InterPro" id="IPR033489">
    <property type="entry name" value="RBBP6"/>
</dbReference>
<dbReference type="OrthoDB" id="106784at2759"/>
<organism evidence="10 11">
    <name type="scientific">Moelleriella libera RCEF 2490</name>
    <dbReference type="NCBI Taxonomy" id="1081109"/>
    <lineage>
        <taxon>Eukaryota</taxon>
        <taxon>Fungi</taxon>
        <taxon>Dikarya</taxon>
        <taxon>Ascomycota</taxon>
        <taxon>Pezizomycotina</taxon>
        <taxon>Sordariomycetes</taxon>
        <taxon>Hypocreomycetidae</taxon>
        <taxon>Hypocreales</taxon>
        <taxon>Clavicipitaceae</taxon>
        <taxon>Moelleriella</taxon>
    </lineage>
</organism>
<evidence type="ECO:0000313" key="11">
    <source>
        <dbReference type="Proteomes" id="UP000078544"/>
    </source>
</evidence>
<feature type="region of interest" description="Disordered" evidence="7">
    <location>
        <begin position="353"/>
        <end position="478"/>
    </location>
</feature>
<feature type="compositionally biased region" description="Basic residues" evidence="7">
    <location>
        <begin position="628"/>
        <end position="640"/>
    </location>
</feature>
<dbReference type="GO" id="GO:0016567">
    <property type="term" value="P:protein ubiquitination"/>
    <property type="evidence" value="ECO:0007669"/>
    <property type="project" value="InterPro"/>
</dbReference>
<dbReference type="PROSITE" id="PS51282">
    <property type="entry name" value="DWNN"/>
    <property type="match status" value="1"/>
</dbReference>
<evidence type="ECO:0000256" key="6">
    <source>
        <dbReference type="PROSITE-ProRule" id="PRU00047"/>
    </source>
</evidence>
<dbReference type="Gene3D" id="4.10.60.10">
    <property type="entry name" value="Zinc finger, CCHC-type"/>
    <property type="match status" value="1"/>
</dbReference>
<sequence>MTSSVFFKFKSQKEPTRVEFDGTGISVFELKREIISKSGLGDGTDFDLFIYTDDNSEEYDDDTTIIPRSTTVIARRQPAFKPGAGRAARYVSGKMPVTAKNAGRKEQMSKASASKPSATALNDMNNAMTEEEKMAAMFAAQTEQWSAQQEEMSHQAPVFKGGVKKPANVPDHDPPNGYICYRCGNKGHWIQLCPTNDDPDFDNRPRVKRTTGIPRSFLQKVDKSVILAQTDGDESKRPSGIMVNAEGDFVIAEPDKASWEQYQAKAKSSTANQETQAEDKIVEEKGLQCSIDKKMFIEPMKTPCCKKTFCNDCITNALIESDFICPACQTEGVLIDDLQPDDEASKKIQEYFKEKEALKSPPPSSSSPKLDSATSETVNHDDASTPKGEGNNETLASVPAKAGETRRNQSSSPGGGNSSNPQPNNTDQMSQADEFGDKAVTSTTKSQDANPKKRPAGDLLENPKIPKAPKAMQNQQNPMNNMNNMMNGMPNMGMDMMFNGMPMSNMMGMSNMNMNMGMPMMPMMGMSSMPGMPMMGMSNLGNMNGGWDMIGMNGMNGMGGMNGMAGMSGMDGMSTMGAMNGMTGMQGNMAMGNNMGNINGGMNGFQNGHVFGTASNQADEDAYFRRPVNPHRHQRQRRVPRPSDYREL</sequence>
<dbReference type="Pfam" id="PF13696">
    <property type="entry name" value="zf-CCHC_2"/>
    <property type="match status" value="1"/>
</dbReference>
<dbReference type="CDD" id="cd16620">
    <property type="entry name" value="vRING-HC-C4C4_RBBP6"/>
    <property type="match status" value="1"/>
</dbReference>
<dbReference type="Gene3D" id="3.30.40.10">
    <property type="entry name" value="Zinc/RING finger domain, C3HC4 (zinc finger)"/>
    <property type="match status" value="1"/>
</dbReference>
<evidence type="ECO:0000313" key="10">
    <source>
        <dbReference type="EMBL" id="KZZ91063.1"/>
    </source>
</evidence>
<dbReference type="SMART" id="SM01180">
    <property type="entry name" value="DWNN"/>
    <property type="match status" value="1"/>
</dbReference>
<feature type="region of interest" description="Disordered" evidence="7">
    <location>
        <begin position="623"/>
        <end position="648"/>
    </location>
</feature>
<feature type="compositionally biased region" description="Low complexity" evidence="7">
    <location>
        <begin position="408"/>
        <end position="425"/>
    </location>
</feature>
<evidence type="ECO:0000256" key="7">
    <source>
        <dbReference type="SAM" id="MobiDB-lite"/>
    </source>
</evidence>
<dbReference type="InterPro" id="IPR001878">
    <property type="entry name" value="Znf_CCHC"/>
</dbReference>
<dbReference type="GO" id="GO:0008270">
    <property type="term" value="F:zinc ion binding"/>
    <property type="evidence" value="ECO:0007669"/>
    <property type="project" value="UniProtKB-KW"/>
</dbReference>